<evidence type="ECO:0000256" key="17">
    <source>
        <dbReference type="SAM" id="MobiDB-lite"/>
    </source>
</evidence>
<evidence type="ECO:0000259" key="18">
    <source>
        <dbReference type="PROSITE" id="PS50954"/>
    </source>
</evidence>
<accession>A0ABD1JZB0</accession>
<dbReference type="AlphaFoldDB" id="A0ABD1JZB0"/>
<dbReference type="InterPro" id="IPR011015">
    <property type="entry name" value="LEM/LEM-like_dom_sf"/>
</dbReference>
<dbReference type="SMART" id="SM00540">
    <property type="entry name" value="LEM"/>
    <property type="match status" value="1"/>
</dbReference>
<keyword evidence="6" id="KW-0498">Mitosis</keyword>
<evidence type="ECO:0000256" key="13">
    <source>
        <dbReference type="ARBA" id="ARBA00056222"/>
    </source>
</evidence>
<evidence type="ECO:0000256" key="11">
    <source>
        <dbReference type="ARBA" id="ARBA00023136"/>
    </source>
</evidence>
<keyword evidence="11" id="KW-0472">Membrane</keyword>
<evidence type="ECO:0000256" key="1">
    <source>
        <dbReference type="ARBA" id="ARBA00004643"/>
    </source>
</evidence>
<dbReference type="Pfam" id="PF01693">
    <property type="entry name" value="Cauli_VI"/>
    <property type="match status" value="1"/>
</dbReference>
<dbReference type="Pfam" id="PF03020">
    <property type="entry name" value="LEM"/>
    <property type="match status" value="1"/>
</dbReference>
<evidence type="ECO:0000256" key="14">
    <source>
        <dbReference type="ARBA" id="ARBA00063367"/>
    </source>
</evidence>
<feature type="region of interest" description="Disordered" evidence="17">
    <location>
        <begin position="943"/>
        <end position="983"/>
    </location>
</feature>
<comment type="similarity">
    <text evidence="2">Belongs to the ANKLE2 family.</text>
</comment>
<dbReference type="InterPro" id="IPR002110">
    <property type="entry name" value="Ankyrin_rpt"/>
</dbReference>
<proteinExistence type="inferred from homology"/>
<keyword evidence="8" id="KW-0735">Signal-anchor</keyword>
<dbReference type="Pfam" id="PF24567">
    <property type="entry name" value="ANKLE2_3rd"/>
    <property type="match status" value="1"/>
</dbReference>
<feature type="region of interest" description="Disordered" evidence="17">
    <location>
        <begin position="678"/>
        <end position="702"/>
    </location>
</feature>
<dbReference type="SUPFAM" id="SSF48403">
    <property type="entry name" value="Ankyrin repeat"/>
    <property type="match status" value="1"/>
</dbReference>
<dbReference type="InterPro" id="IPR011320">
    <property type="entry name" value="RNase_H1_N"/>
</dbReference>
<reference evidence="19 20" key="1">
    <citation type="submission" date="2024-09" db="EMBL/GenBank/DDBJ databases">
        <title>A chromosome-level genome assembly of Gray's grenadier anchovy, Coilia grayii.</title>
        <authorList>
            <person name="Fu Z."/>
        </authorList>
    </citation>
    <scope>NUCLEOTIDE SEQUENCE [LARGE SCALE GENOMIC DNA]</scope>
    <source>
        <strain evidence="19">G4</strain>
        <tissue evidence="19">Muscle</tissue>
    </source>
</reference>
<keyword evidence="12" id="KW-0131">Cell cycle</keyword>
<evidence type="ECO:0000256" key="15">
    <source>
        <dbReference type="ARBA" id="ARBA00074558"/>
    </source>
</evidence>
<evidence type="ECO:0000256" key="12">
    <source>
        <dbReference type="ARBA" id="ARBA00023306"/>
    </source>
</evidence>
<dbReference type="Gene3D" id="1.10.720.40">
    <property type="match status" value="1"/>
</dbReference>
<sequence>MEAILSRLQGLSADELRDELLKANLKCGPITATTRAIFERKLARALVSEDTSSNGASETDSNNSSSSNTGTALATNSGTSAMEASDLEPQARCGPRVSSASAESQASEDGDFGYGMGLNPPEEEALTEKTAMTVGCIRAEEAQTDGQTPTKPAQVSPSFYYGVCPPWEDMLVRTDRAHVYTDKKEALQAVKMMKGARFKAFSSREDAEKFAKGICDYYPSPSKAVQCISPVKPGIFTKADGSPVMETDTINREKANSFKSPRTQDLTAKLRKAVERGDEAAFAELVWSNPRYLIGSGDNPTVVQEGCRYNVMHVAAKENQAGVAQLLLDTLENPEFMRLMYPDDQEDMLCRRIRYIVDLYLNTPDKASFETPLHFACKFGCPEVVNILCSHPDIDKNCRNKYDQKPCDVICERKNKTQEVRQKICEYLEDHCYVPLLRATDNSSQPVIGAPWSPEPSEPLPSLVSRSPMDPVMAVKAYAGPLSPSKADEFRKAWKTPPRDRAGHFHHILKSDPDRGAERVGRNLAHELGHRWAEYWDFLDAFVDLASAEGLSMLEEHLSRKDFSEHAHQETGENETRNRFRTPSPGKPKKFCNSISVGAFLDEGDDLSLEEMKNRQNAALTSVCSKDSLKGAVGGREFHILPVSRSADLIETAAEQDLLCADKSLLAASAGRNGLCPPASGGAQNGDKGSSPRALSSSSSSCLLSPMSNLMAEFERMSLLDEAERQPRERRRSGGSPRQRELLRESYVPVELISSVGRLSLGSSSDSVFEKSCSERTCSAWRGLSGGGAGAGDEPVAGDSRLDGRGSAGSEEYLSAEEFVEGGGQRTRGPVVERTLCSRSKSWDHGGRDMSSSGSSGSYKSMDSPDFILRTPPRFKKSLFIEGDSPTKLDREVLSAIEAIDVDALKYPCIHKWKSTMQTYSPTEMQRWPTPAVVRRHASKVQTFTPGSPVSSSLASPLSRASPSRYAPASPDPSSPSRHSPAHASFIQRLRLKHFSDPPI</sequence>
<keyword evidence="4" id="KW-0132">Cell division</keyword>
<evidence type="ECO:0000256" key="4">
    <source>
        <dbReference type="ARBA" id="ARBA00022618"/>
    </source>
</evidence>
<evidence type="ECO:0000256" key="7">
    <source>
        <dbReference type="ARBA" id="ARBA00022824"/>
    </source>
</evidence>
<feature type="region of interest" description="Disordered" evidence="17">
    <location>
        <begin position="49"/>
        <end position="121"/>
    </location>
</feature>
<evidence type="ECO:0000256" key="9">
    <source>
        <dbReference type="ARBA" id="ARBA00022989"/>
    </source>
</evidence>
<evidence type="ECO:0000256" key="8">
    <source>
        <dbReference type="ARBA" id="ARBA00022968"/>
    </source>
</evidence>
<keyword evidence="9" id="KW-1133">Transmembrane helix</keyword>
<dbReference type="Gene3D" id="1.25.40.20">
    <property type="entry name" value="Ankyrin repeat-containing domain"/>
    <property type="match status" value="1"/>
</dbReference>
<evidence type="ECO:0000256" key="6">
    <source>
        <dbReference type="ARBA" id="ARBA00022776"/>
    </source>
</evidence>
<feature type="region of interest" description="Disordered" evidence="17">
    <location>
        <begin position="784"/>
        <end position="808"/>
    </location>
</feature>
<feature type="compositionally biased region" description="Low complexity" evidence="17">
    <location>
        <begin position="56"/>
        <end position="77"/>
    </location>
</feature>
<organism evidence="19 20">
    <name type="scientific">Coilia grayii</name>
    <name type="common">Gray's grenadier anchovy</name>
    <dbReference type="NCBI Taxonomy" id="363190"/>
    <lineage>
        <taxon>Eukaryota</taxon>
        <taxon>Metazoa</taxon>
        <taxon>Chordata</taxon>
        <taxon>Craniata</taxon>
        <taxon>Vertebrata</taxon>
        <taxon>Euteleostomi</taxon>
        <taxon>Actinopterygii</taxon>
        <taxon>Neopterygii</taxon>
        <taxon>Teleostei</taxon>
        <taxon>Clupei</taxon>
        <taxon>Clupeiformes</taxon>
        <taxon>Clupeoidei</taxon>
        <taxon>Engraulidae</taxon>
        <taxon>Coilinae</taxon>
        <taxon>Coilia</taxon>
    </lineage>
</organism>
<dbReference type="GO" id="GO:0051301">
    <property type="term" value="P:cell division"/>
    <property type="evidence" value="ECO:0007669"/>
    <property type="project" value="UniProtKB-KW"/>
</dbReference>
<gene>
    <name evidence="19" type="ORF">ACEWY4_012008</name>
</gene>
<evidence type="ECO:0000256" key="3">
    <source>
        <dbReference type="ARBA" id="ARBA00022553"/>
    </source>
</evidence>
<dbReference type="FunFam" id="1.25.40.20:FF:000072">
    <property type="entry name" value="Ankyrin repeat and LEM domain containing 2"/>
    <property type="match status" value="1"/>
</dbReference>
<dbReference type="Proteomes" id="UP001591681">
    <property type="component" value="Unassembled WGS sequence"/>
</dbReference>
<dbReference type="InterPro" id="IPR035006">
    <property type="entry name" value="LEM_ANKL2"/>
</dbReference>
<evidence type="ECO:0000313" key="20">
    <source>
        <dbReference type="Proteomes" id="UP001591681"/>
    </source>
</evidence>
<dbReference type="SUPFAM" id="SSF63451">
    <property type="entry name" value="LEM domain"/>
    <property type="match status" value="1"/>
</dbReference>
<evidence type="ECO:0000256" key="5">
    <source>
        <dbReference type="ARBA" id="ARBA00022692"/>
    </source>
</evidence>
<dbReference type="Gene3D" id="3.40.970.10">
    <property type="entry name" value="Ribonuclease H1, N-terminal domain"/>
    <property type="match status" value="1"/>
</dbReference>
<name>A0ABD1JZB0_9TELE</name>
<dbReference type="InterPro" id="IPR056237">
    <property type="entry name" value="ANKLE2_3rd"/>
</dbReference>
<dbReference type="PANTHER" id="PTHR12349:SF4">
    <property type="entry name" value="ANKYRIN REPEAT AND LEM DOMAIN-CONTAINING PROTEIN 2"/>
    <property type="match status" value="1"/>
</dbReference>
<dbReference type="PANTHER" id="PTHR12349">
    <property type="entry name" value="ANKYRIN REPEAT AND LEM DOMAIN-CONTAINING PROTEIN 2"/>
    <property type="match status" value="1"/>
</dbReference>
<evidence type="ECO:0000256" key="16">
    <source>
        <dbReference type="ARBA" id="ARBA00081980"/>
    </source>
</evidence>
<feature type="domain" description="LEM" evidence="18">
    <location>
        <begin position="5"/>
        <end position="49"/>
    </location>
</feature>
<feature type="region of interest" description="Disordered" evidence="17">
    <location>
        <begin position="564"/>
        <end position="587"/>
    </location>
</feature>
<dbReference type="InterPro" id="IPR003887">
    <property type="entry name" value="LEM_dom"/>
</dbReference>
<dbReference type="SMART" id="SM00248">
    <property type="entry name" value="ANK"/>
    <property type="match status" value="2"/>
</dbReference>
<feature type="region of interest" description="Disordered" evidence="17">
    <location>
        <begin position="720"/>
        <end position="742"/>
    </location>
</feature>
<dbReference type="GO" id="GO:0005789">
    <property type="term" value="C:endoplasmic reticulum membrane"/>
    <property type="evidence" value="ECO:0007669"/>
    <property type="project" value="UniProtKB-SubCell"/>
</dbReference>
<dbReference type="InterPro" id="IPR037056">
    <property type="entry name" value="RNase_H1_N_sf"/>
</dbReference>
<evidence type="ECO:0000256" key="2">
    <source>
        <dbReference type="ARBA" id="ARBA00007597"/>
    </source>
</evidence>
<dbReference type="FunFam" id="1.10.720.40:FF:000001">
    <property type="entry name" value="LEM domain containing 2, isoform CRA_a"/>
    <property type="match status" value="1"/>
</dbReference>
<keyword evidence="10" id="KW-0040">ANK repeat</keyword>
<evidence type="ECO:0000313" key="19">
    <source>
        <dbReference type="EMBL" id="KAL2092210.1"/>
    </source>
</evidence>
<comment type="subunit">
    <text evidence="14">Interacts with BAF/BANF1. Interacts with protein phosphatase 2A (PP2A) components PPP2C (PPP2CA or PPP2CB) and PPP2R1A.</text>
</comment>
<keyword evidence="3" id="KW-0597">Phosphoprotein</keyword>
<dbReference type="PROSITE" id="PS50954">
    <property type="entry name" value="LEM"/>
    <property type="match status" value="1"/>
</dbReference>
<keyword evidence="5" id="KW-0812">Transmembrane</keyword>
<protein>
    <recommendedName>
        <fullName evidence="15">Ankyrin repeat and LEM domain-containing protein 2</fullName>
    </recommendedName>
    <alternativeName>
        <fullName evidence="16">LEM domain-containing protein 4</fullName>
    </alternativeName>
</protein>
<comment type="caution">
    <text evidence="19">The sequence shown here is derived from an EMBL/GenBank/DDBJ whole genome shotgun (WGS) entry which is preliminary data.</text>
</comment>
<dbReference type="InterPro" id="IPR036770">
    <property type="entry name" value="Ankyrin_rpt-contain_sf"/>
</dbReference>
<dbReference type="EMBL" id="JBHFQA010000010">
    <property type="protein sequence ID" value="KAL2092210.1"/>
    <property type="molecule type" value="Genomic_DNA"/>
</dbReference>
<comment type="subcellular location">
    <subcellularLocation>
        <location evidence="1">Endoplasmic reticulum membrane</location>
        <topology evidence="1">Single-pass type III membrane protein</topology>
    </subcellularLocation>
</comment>
<dbReference type="Pfam" id="PF12796">
    <property type="entry name" value="Ank_2"/>
    <property type="match status" value="1"/>
</dbReference>
<dbReference type="CDD" id="cd12944">
    <property type="entry name" value="LEM_ANKL2"/>
    <property type="match status" value="1"/>
</dbReference>
<feature type="region of interest" description="Disordered" evidence="17">
    <location>
        <begin position="840"/>
        <end position="864"/>
    </location>
</feature>
<feature type="compositionally biased region" description="Low complexity" evidence="17">
    <location>
        <begin position="948"/>
        <end position="969"/>
    </location>
</feature>
<dbReference type="GO" id="GO:0031468">
    <property type="term" value="P:nuclear membrane reassembly"/>
    <property type="evidence" value="ECO:0007669"/>
    <property type="project" value="UniProtKB-ARBA"/>
</dbReference>
<feature type="compositionally biased region" description="Low complexity" evidence="17">
    <location>
        <begin position="849"/>
        <end position="864"/>
    </location>
</feature>
<keyword evidence="20" id="KW-1185">Reference proteome</keyword>
<keyword evidence="7" id="KW-0256">Endoplasmic reticulum</keyword>
<comment type="function">
    <text evidence="13">Involved in mitotic nuclear envelope reassembly by promoting dephosphorylation of BAF/BANF1 during mitotic exit. Coordinates the control of BAF/BANF1 dephosphorylation by inhibiting VRK1 kinase and promoting dephosphorylation of BAF/BANF1 by protein phosphatase 2A (PP2A), thereby facilitating nuclear envelope assembly. May regulate nuclear localization of VRK1 in non-dividing cells. It is unclear whether it acts as a real PP2A regulatory subunit or whether it is involved in recruitment of the PP2A complex. Involved in brain development.</text>
</comment>
<evidence type="ECO:0000256" key="10">
    <source>
        <dbReference type="ARBA" id="ARBA00023043"/>
    </source>
</evidence>
<dbReference type="GO" id="GO:0007399">
    <property type="term" value="P:nervous system development"/>
    <property type="evidence" value="ECO:0007669"/>
    <property type="project" value="UniProtKB-ARBA"/>
</dbReference>
<feature type="compositionally biased region" description="Low complexity" evidence="17">
    <location>
        <begin position="691"/>
        <end position="702"/>
    </location>
</feature>
<feature type="compositionally biased region" description="Basic and acidic residues" evidence="17">
    <location>
        <begin position="564"/>
        <end position="578"/>
    </location>
</feature>